<dbReference type="RefSeq" id="WP_219747886.1">
    <property type="nucleotide sequence ID" value="NZ_JAHXZN010000001.1"/>
</dbReference>
<name>A0ABS7BLP5_9SPHN</name>
<dbReference type="EMBL" id="JAHXZN010000001">
    <property type="protein sequence ID" value="MBW6530537.1"/>
    <property type="molecule type" value="Genomic_DNA"/>
</dbReference>
<organism evidence="2 3">
    <name type="scientific">Sphingomonas citri</name>
    <dbReference type="NCBI Taxonomy" id="2862499"/>
    <lineage>
        <taxon>Bacteria</taxon>
        <taxon>Pseudomonadati</taxon>
        <taxon>Pseudomonadota</taxon>
        <taxon>Alphaproteobacteria</taxon>
        <taxon>Sphingomonadales</taxon>
        <taxon>Sphingomonadaceae</taxon>
        <taxon>Sphingomonas</taxon>
    </lineage>
</organism>
<proteinExistence type="predicted"/>
<evidence type="ECO:0000313" key="2">
    <source>
        <dbReference type="EMBL" id="MBW6530537.1"/>
    </source>
</evidence>
<accession>A0ABS7BLP5</accession>
<reference evidence="2 3" key="1">
    <citation type="submission" date="2021-07" db="EMBL/GenBank/DDBJ databases">
        <title>Sphingomonas sp.</title>
        <authorList>
            <person name="Feng G."/>
            <person name="Li J."/>
            <person name="Pan M."/>
        </authorList>
    </citation>
    <scope>NUCLEOTIDE SEQUENCE [LARGE SCALE GENOMIC DNA]</scope>
    <source>
        <strain evidence="2 3">RRHST34</strain>
    </source>
</reference>
<dbReference type="PROSITE" id="PS51257">
    <property type="entry name" value="PROKAR_LIPOPROTEIN"/>
    <property type="match status" value="1"/>
</dbReference>
<keyword evidence="1" id="KW-0732">Signal</keyword>
<evidence type="ECO:0000313" key="3">
    <source>
        <dbReference type="Proteomes" id="UP000759103"/>
    </source>
</evidence>
<dbReference type="Proteomes" id="UP000759103">
    <property type="component" value="Unassembled WGS sequence"/>
</dbReference>
<sequence>MRLHRAAALALGALLSGCAATPWDFPVPTMIGDKQGVSMTGFMKTDSEDEVRRRLTERMRCPHDLEFASLTTRRADNKLGTHILQYQAVMRCANEASSATPPGSLTTS</sequence>
<feature type="signal peptide" evidence="1">
    <location>
        <begin position="1"/>
        <end position="19"/>
    </location>
</feature>
<gene>
    <name evidence="2" type="ORF">KZ820_07290</name>
</gene>
<keyword evidence="3" id="KW-1185">Reference proteome</keyword>
<feature type="chain" id="PRO_5045993696" description="Lipoprotein" evidence="1">
    <location>
        <begin position="20"/>
        <end position="108"/>
    </location>
</feature>
<evidence type="ECO:0008006" key="4">
    <source>
        <dbReference type="Google" id="ProtNLM"/>
    </source>
</evidence>
<evidence type="ECO:0000256" key="1">
    <source>
        <dbReference type="SAM" id="SignalP"/>
    </source>
</evidence>
<protein>
    <recommendedName>
        <fullName evidence="4">Lipoprotein</fullName>
    </recommendedName>
</protein>
<comment type="caution">
    <text evidence="2">The sequence shown here is derived from an EMBL/GenBank/DDBJ whole genome shotgun (WGS) entry which is preliminary data.</text>
</comment>